<dbReference type="EMBL" id="MOMC01000014">
    <property type="protein sequence ID" value="ONH31892.1"/>
    <property type="molecule type" value="Genomic_DNA"/>
</dbReference>
<sequence length="238" mass="26311">MPDDRGPHHQEDPDHRRGAPRRDDRARLMTRSVVGRRFFLADPRSQTAPGRARLTEIANELADPAAAARWHRRLNLGSLVEVAAPHDRIARLLAGVPPAEDADGAGRRVRAELEARRLGWLRDNDERLAHAQRAWDGLYAAHHGVAEAVAQVEPLSNVLRVCRLAELVYSASEPEWRELADAAAARPMVPAEIYRSQRERRLRPPDHVVQAVAVPGDGGELDRPALNPAALTACAEET</sequence>
<comment type="caution">
    <text evidence="2">The sequence shown here is derived from an EMBL/GenBank/DDBJ whole genome shotgun (WGS) entry which is preliminary data.</text>
</comment>
<name>A0A1V2IFB0_9ACTN</name>
<organism evidence="2 3">
    <name type="scientific">Pseudofrankia asymbiotica</name>
    <dbReference type="NCBI Taxonomy" id="1834516"/>
    <lineage>
        <taxon>Bacteria</taxon>
        <taxon>Bacillati</taxon>
        <taxon>Actinomycetota</taxon>
        <taxon>Actinomycetes</taxon>
        <taxon>Frankiales</taxon>
        <taxon>Frankiaceae</taxon>
        <taxon>Pseudofrankia</taxon>
    </lineage>
</organism>
<evidence type="ECO:0000313" key="3">
    <source>
        <dbReference type="Proteomes" id="UP000188929"/>
    </source>
</evidence>
<keyword evidence="3" id="KW-1185">Reference proteome</keyword>
<protein>
    <submittedName>
        <fullName evidence="2">Uncharacterized protein</fullName>
    </submittedName>
</protein>
<proteinExistence type="predicted"/>
<dbReference type="Proteomes" id="UP000188929">
    <property type="component" value="Unassembled WGS sequence"/>
</dbReference>
<gene>
    <name evidence="2" type="ORF">BL253_07020</name>
</gene>
<evidence type="ECO:0000313" key="2">
    <source>
        <dbReference type="EMBL" id="ONH31892.1"/>
    </source>
</evidence>
<dbReference type="STRING" id="1834516.BL253_07020"/>
<reference evidence="3" key="1">
    <citation type="submission" date="2016-10" db="EMBL/GenBank/DDBJ databases">
        <title>Frankia sp. NRRL B-16386 Genome sequencing.</title>
        <authorList>
            <person name="Ghodhbane-Gtari F."/>
            <person name="Swanson E."/>
            <person name="Gueddou A."/>
            <person name="Hezbri K."/>
            <person name="Ktari K."/>
            <person name="Nouioui I."/>
            <person name="Morris K."/>
            <person name="Simpson S."/>
            <person name="Abebe-Akele F."/>
            <person name="Thomas K."/>
            <person name="Gtari M."/>
            <person name="Tisa L.S."/>
        </authorList>
    </citation>
    <scope>NUCLEOTIDE SEQUENCE [LARGE SCALE GENOMIC DNA]</scope>
    <source>
        <strain evidence="3">NRRL B-16386</strain>
    </source>
</reference>
<accession>A0A1V2IFB0</accession>
<evidence type="ECO:0000256" key="1">
    <source>
        <dbReference type="SAM" id="MobiDB-lite"/>
    </source>
</evidence>
<dbReference type="AlphaFoldDB" id="A0A1V2IFB0"/>
<feature type="region of interest" description="Disordered" evidence="1">
    <location>
        <begin position="1"/>
        <end position="27"/>
    </location>
</feature>